<feature type="region of interest" description="Disordered" evidence="2">
    <location>
        <begin position="168"/>
        <end position="193"/>
    </location>
</feature>
<proteinExistence type="predicted"/>
<reference evidence="3" key="1">
    <citation type="journal article" date="2020" name="Nature">
        <title>Giant virus diversity and host interactions through global metagenomics.</title>
        <authorList>
            <person name="Schulz F."/>
            <person name="Roux S."/>
            <person name="Paez-Espino D."/>
            <person name="Jungbluth S."/>
            <person name="Walsh D.A."/>
            <person name="Denef V.J."/>
            <person name="McMahon K.D."/>
            <person name="Konstantinidis K.T."/>
            <person name="Eloe-Fadrosh E.A."/>
            <person name="Kyrpides N.C."/>
            <person name="Woyke T."/>
        </authorList>
    </citation>
    <scope>NUCLEOTIDE SEQUENCE</scope>
    <source>
        <strain evidence="3">GVMAG-M-3300005589-24</strain>
    </source>
</reference>
<organism evidence="3">
    <name type="scientific">viral metagenome</name>
    <dbReference type="NCBI Taxonomy" id="1070528"/>
    <lineage>
        <taxon>unclassified sequences</taxon>
        <taxon>metagenomes</taxon>
        <taxon>organismal metagenomes</taxon>
    </lineage>
</organism>
<feature type="coiled-coil region" evidence="1">
    <location>
        <begin position="18"/>
        <end position="112"/>
    </location>
</feature>
<evidence type="ECO:0000313" key="3">
    <source>
        <dbReference type="EMBL" id="QHT29445.1"/>
    </source>
</evidence>
<keyword evidence="1" id="KW-0175">Coiled coil</keyword>
<sequence>MSTRAKKLREQNQVVKIVKDLIKRMETFEDAVEELKLLKDTVCDINEQLSEQEATNAEAMRKLKENLRDNKLRVLNETVEEMGRVIVSSDELEEYKQEATRWKAECSKVKEECRADVKSQVDEQMSRQLKILELQNENKLASLNASNESYKTEVQNLKETIKRMAQELDSQKKLTADVAGARRPVSSSENKSN</sequence>
<evidence type="ECO:0000256" key="2">
    <source>
        <dbReference type="SAM" id="MobiDB-lite"/>
    </source>
</evidence>
<protein>
    <submittedName>
        <fullName evidence="3">Uncharacterized protein</fullName>
    </submittedName>
</protein>
<accession>A0A6C0EQ55</accession>
<name>A0A6C0EQ55_9ZZZZ</name>
<dbReference type="EMBL" id="MN738877">
    <property type="protein sequence ID" value="QHT29445.1"/>
    <property type="molecule type" value="Genomic_DNA"/>
</dbReference>
<dbReference type="AlphaFoldDB" id="A0A6C0EQ55"/>
<evidence type="ECO:0000256" key="1">
    <source>
        <dbReference type="SAM" id="Coils"/>
    </source>
</evidence>